<protein>
    <submittedName>
        <fullName evidence="1">Uncharacterized protein</fullName>
    </submittedName>
</protein>
<name>U4LAT3_PYROM</name>
<evidence type="ECO:0000313" key="1">
    <source>
        <dbReference type="EMBL" id="CCX16236.1"/>
    </source>
</evidence>
<proteinExistence type="predicted"/>
<gene>
    <name evidence="1" type="ORF">PCON_02832</name>
</gene>
<reference evidence="1 2" key="1">
    <citation type="journal article" date="2013" name="PLoS Genet.">
        <title>The genome and development-dependent transcriptomes of Pyronema confluens: a window into fungal evolution.</title>
        <authorList>
            <person name="Traeger S."/>
            <person name="Altegoer F."/>
            <person name="Freitag M."/>
            <person name="Gabaldon T."/>
            <person name="Kempken F."/>
            <person name="Kumar A."/>
            <person name="Marcet-Houben M."/>
            <person name="Poggeler S."/>
            <person name="Stajich J.E."/>
            <person name="Nowrousian M."/>
        </authorList>
    </citation>
    <scope>NUCLEOTIDE SEQUENCE [LARGE SCALE GENOMIC DNA]</scope>
    <source>
        <strain evidence="2">CBS 100304</strain>
        <tissue evidence="1">Vegetative mycelium</tissue>
    </source>
</reference>
<organism evidence="1 2">
    <name type="scientific">Pyronema omphalodes (strain CBS 100304)</name>
    <name type="common">Pyronema confluens</name>
    <dbReference type="NCBI Taxonomy" id="1076935"/>
    <lineage>
        <taxon>Eukaryota</taxon>
        <taxon>Fungi</taxon>
        <taxon>Dikarya</taxon>
        <taxon>Ascomycota</taxon>
        <taxon>Pezizomycotina</taxon>
        <taxon>Pezizomycetes</taxon>
        <taxon>Pezizales</taxon>
        <taxon>Pyronemataceae</taxon>
        <taxon>Pyronema</taxon>
    </lineage>
</organism>
<dbReference type="AlphaFoldDB" id="U4LAT3"/>
<sequence length="68" mass="7917">MGITLSYLTSTTAWACCSCEMSFPLDTHHCNFCDKHRCPKCSLLSWMEMWRYQNPRFGGKCVDPCRCQ</sequence>
<keyword evidence="2" id="KW-1185">Reference proteome</keyword>
<evidence type="ECO:0000313" key="2">
    <source>
        <dbReference type="Proteomes" id="UP000018144"/>
    </source>
</evidence>
<dbReference type="Proteomes" id="UP000018144">
    <property type="component" value="Unassembled WGS sequence"/>
</dbReference>
<accession>U4LAT3</accession>
<dbReference type="EMBL" id="HF936373">
    <property type="protein sequence ID" value="CCX16236.1"/>
    <property type="molecule type" value="Genomic_DNA"/>
</dbReference>